<organism evidence="2 3">
    <name type="scientific">Parvularcula dongshanensis</name>
    <dbReference type="NCBI Taxonomy" id="1173995"/>
    <lineage>
        <taxon>Bacteria</taxon>
        <taxon>Pseudomonadati</taxon>
        <taxon>Pseudomonadota</taxon>
        <taxon>Alphaproteobacteria</taxon>
        <taxon>Parvularculales</taxon>
        <taxon>Parvularculaceae</taxon>
        <taxon>Parvularcula</taxon>
    </lineage>
</organism>
<evidence type="ECO:0000313" key="2">
    <source>
        <dbReference type="EMBL" id="MBB4657867.1"/>
    </source>
</evidence>
<dbReference type="AlphaFoldDB" id="A0A840HZM3"/>
<sequence length="290" mass="30744">MATPVRTPATLERSAGSAASSLPALLTEAERVAGTLAAGLHGRRRPGTGETFWQYRDYAQGDAASAVDWRQSARSPGRLFVRQTEWETAATVRLWVPGTESLDYASGEVTKGWRAAVIAVGLAVLLGRGGERTGSMDGPARSGRIAAAALAERLLAADTDPLPPLPPEGATRLVYVSDFHADTDQLLARLAAIRAAGRPCHLVQVSDPAEVTFPFEGRTVFRSPSGRERMIFGDAGAVRTGYAAAREAHLGALKDACARYGWTYTAHATDKPATPVLAALHAAMSQDRAR</sequence>
<protein>
    <submittedName>
        <fullName evidence="2">Uncharacterized protein (DUF58 family)</fullName>
    </submittedName>
</protein>
<comment type="caution">
    <text evidence="2">The sequence shown here is derived from an EMBL/GenBank/DDBJ whole genome shotgun (WGS) entry which is preliminary data.</text>
</comment>
<accession>A0A840HZM3</accession>
<evidence type="ECO:0000259" key="1">
    <source>
        <dbReference type="Pfam" id="PF01882"/>
    </source>
</evidence>
<keyword evidence="3" id="KW-1185">Reference proteome</keyword>
<evidence type="ECO:0000313" key="3">
    <source>
        <dbReference type="Proteomes" id="UP000563524"/>
    </source>
</evidence>
<dbReference type="InterPro" id="IPR002881">
    <property type="entry name" value="DUF58"/>
</dbReference>
<name>A0A840HZM3_9PROT</name>
<dbReference type="PANTHER" id="PTHR33608:SF6">
    <property type="entry name" value="BLL2464 PROTEIN"/>
    <property type="match status" value="1"/>
</dbReference>
<dbReference type="EMBL" id="JACHOB010000001">
    <property type="protein sequence ID" value="MBB4657867.1"/>
    <property type="molecule type" value="Genomic_DNA"/>
</dbReference>
<dbReference type="PANTHER" id="PTHR33608">
    <property type="entry name" value="BLL2464 PROTEIN"/>
    <property type="match status" value="1"/>
</dbReference>
<feature type="domain" description="DUF58" evidence="1">
    <location>
        <begin position="54"/>
        <end position="249"/>
    </location>
</feature>
<reference evidence="2 3" key="1">
    <citation type="submission" date="2020-08" db="EMBL/GenBank/DDBJ databases">
        <title>Genomic Encyclopedia of Type Strains, Phase IV (KMG-IV): sequencing the most valuable type-strain genomes for metagenomic binning, comparative biology and taxonomic classification.</title>
        <authorList>
            <person name="Goeker M."/>
        </authorList>
    </citation>
    <scope>NUCLEOTIDE SEQUENCE [LARGE SCALE GENOMIC DNA]</scope>
    <source>
        <strain evidence="2 3">DSM 102850</strain>
    </source>
</reference>
<dbReference type="Pfam" id="PF01882">
    <property type="entry name" value="DUF58"/>
    <property type="match status" value="1"/>
</dbReference>
<dbReference type="Proteomes" id="UP000563524">
    <property type="component" value="Unassembled WGS sequence"/>
</dbReference>
<proteinExistence type="predicted"/>
<gene>
    <name evidence="2" type="ORF">GGQ59_000367</name>
</gene>
<dbReference type="RefSeq" id="WP_183815292.1">
    <property type="nucleotide sequence ID" value="NZ_JACHOB010000001.1"/>
</dbReference>